<comment type="caution">
    <text evidence="1">The sequence shown here is derived from an EMBL/GenBank/DDBJ whole genome shotgun (WGS) entry which is preliminary data.</text>
</comment>
<dbReference type="AlphaFoldDB" id="A0AAN7VMG4"/>
<proteinExistence type="predicted"/>
<gene>
    <name evidence="1" type="ORF">LTR97_009999</name>
</gene>
<dbReference type="EMBL" id="JAVRQU010000017">
    <property type="protein sequence ID" value="KAK5693430.1"/>
    <property type="molecule type" value="Genomic_DNA"/>
</dbReference>
<accession>A0AAN7VMG4</accession>
<name>A0AAN7VMG4_9PEZI</name>
<protein>
    <submittedName>
        <fullName evidence="1">Uncharacterized protein</fullName>
    </submittedName>
</protein>
<dbReference type="Proteomes" id="UP001310594">
    <property type="component" value="Unassembled WGS sequence"/>
</dbReference>
<organism evidence="1 2">
    <name type="scientific">Elasticomyces elasticus</name>
    <dbReference type="NCBI Taxonomy" id="574655"/>
    <lineage>
        <taxon>Eukaryota</taxon>
        <taxon>Fungi</taxon>
        <taxon>Dikarya</taxon>
        <taxon>Ascomycota</taxon>
        <taxon>Pezizomycotina</taxon>
        <taxon>Dothideomycetes</taxon>
        <taxon>Dothideomycetidae</taxon>
        <taxon>Mycosphaerellales</taxon>
        <taxon>Teratosphaeriaceae</taxon>
        <taxon>Elasticomyces</taxon>
    </lineage>
</organism>
<evidence type="ECO:0000313" key="2">
    <source>
        <dbReference type="Proteomes" id="UP001310594"/>
    </source>
</evidence>
<reference evidence="1" key="1">
    <citation type="submission" date="2023-08" db="EMBL/GenBank/DDBJ databases">
        <title>Black Yeasts Isolated from many extreme environments.</title>
        <authorList>
            <person name="Coleine C."/>
            <person name="Stajich J.E."/>
            <person name="Selbmann L."/>
        </authorList>
    </citation>
    <scope>NUCLEOTIDE SEQUENCE</scope>
    <source>
        <strain evidence="1">CCFEE 5810</strain>
    </source>
</reference>
<sequence length="122" mass="14227">MATDRASERFDRVFAELHQLSEDDKIVECVELAQDLLEENDIARYHRIKVLIMLSSCASDWRDAEACRLEAEQLWSFSRDYHPPGENAFVDGALAHLHLCLDSFNEVLQKEKPEYDAEMLRR</sequence>
<evidence type="ECO:0000313" key="1">
    <source>
        <dbReference type="EMBL" id="KAK5693430.1"/>
    </source>
</evidence>